<dbReference type="Gene3D" id="3.40.50.300">
    <property type="entry name" value="P-loop containing nucleotide triphosphate hydrolases"/>
    <property type="match status" value="2"/>
</dbReference>
<dbReference type="SUPFAM" id="SSF52540">
    <property type="entry name" value="P-loop containing nucleoside triphosphate hydrolases"/>
    <property type="match status" value="1"/>
</dbReference>
<dbReference type="CDD" id="cd00267">
    <property type="entry name" value="ABC_ATPase"/>
    <property type="match status" value="1"/>
</dbReference>
<organism evidence="2 3">
    <name type="scientific">Vibrio cholerae</name>
    <dbReference type="NCBI Taxonomy" id="666"/>
    <lineage>
        <taxon>Bacteria</taxon>
        <taxon>Pseudomonadati</taxon>
        <taxon>Pseudomonadota</taxon>
        <taxon>Gammaproteobacteria</taxon>
        <taxon>Vibrionales</taxon>
        <taxon>Vibrionaceae</taxon>
        <taxon>Vibrio</taxon>
    </lineage>
</organism>
<dbReference type="InterPro" id="IPR051396">
    <property type="entry name" value="Bact_Antivir_Def_Nuclease"/>
</dbReference>
<reference evidence="2 3" key="1">
    <citation type="submission" date="2019-06" db="EMBL/GenBank/DDBJ databases">
        <title>Vibrio cholerae phylogeny based on whole-genome sequencing reveals genetic diversity and population strucutre.</title>
        <authorList>
            <person name="Zhiqiu Y."/>
            <person name="Bin L."/>
            <person name="Lingyan J."/>
        </authorList>
    </citation>
    <scope>NUCLEOTIDE SEQUENCE [LARGE SCALE GENOMIC DNA]</scope>
    <source>
        <strain evidence="2 3">N2814</strain>
    </source>
</reference>
<dbReference type="Pfam" id="PF13175">
    <property type="entry name" value="AAA_15"/>
    <property type="match status" value="1"/>
</dbReference>
<evidence type="ECO:0000313" key="3">
    <source>
        <dbReference type="Proteomes" id="UP000323819"/>
    </source>
</evidence>
<dbReference type="EMBL" id="VSIJ01000033">
    <property type="protein sequence ID" value="TXX64951.1"/>
    <property type="molecule type" value="Genomic_DNA"/>
</dbReference>
<dbReference type="AlphaFoldDB" id="A0ABD7SKA6"/>
<protein>
    <submittedName>
        <fullName evidence="2">AAA family ATPase</fullName>
    </submittedName>
</protein>
<dbReference type="PANTHER" id="PTHR43581:SF2">
    <property type="entry name" value="EXCINUCLEASE ATPASE SUBUNIT"/>
    <property type="match status" value="1"/>
</dbReference>
<dbReference type="InterPro" id="IPR027417">
    <property type="entry name" value="P-loop_NTPase"/>
</dbReference>
<dbReference type="RefSeq" id="WP_148521961.1">
    <property type="nucleotide sequence ID" value="NZ_JAMXOG010000003.1"/>
</dbReference>
<comment type="caution">
    <text evidence="2">The sequence shown here is derived from an EMBL/GenBank/DDBJ whole genome shotgun (WGS) entry which is preliminary data.</text>
</comment>
<proteinExistence type="predicted"/>
<feature type="domain" description="Endonuclease GajA/Old nuclease/RecF-like AAA" evidence="1">
    <location>
        <begin position="1"/>
        <end position="439"/>
    </location>
</feature>
<gene>
    <name evidence="2" type="ORF">FXF03_10770</name>
</gene>
<name>A0ABD7SKA6_VIBCL</name>
<evidence type="ECO:0000259" key="1">
    <source>
        <dbReference type="Pfam" id="PF13175"/>
    </source>
</evidence>
<dbReference type="Proteomes" id="UP000323819">
    <property type="component" value="Unassembled WGS sequence"/>
</dbReference>
<dbReference type="PANTHER" id="PTHR43581">
    <property type="entry name" value="ATP/GTP PHOSPHATASE"/>
    <property type="match status" value="1"/>
</dbReference>
<dbReference type="InterPro" id="IPR041685">
    <property type="entry name" value="AAA_GajA/Old/RecF-like"/>
</dbReference>
<accession>A0ABD7SKA6</accession>
<sequence length="454" mass="52804">MKILNVKTQELHKYISTKIRFNHELSIITGVNGSGKTSILSLIESVLKLDINKINDTSFKTFELLINVEEKDYKILIEKSESEAEASLDFYVNNFKISVINTGKKNIFGNKKSTIVNDFIEKYNIEVMNDNSDFNIFSNINAPMLIGLNRRISNKKSDLLAKNDLFESYDIKLFDENSEREIDSFDVALNDCKRLVNNEFKRIKKYENAQLNMLRNNIITSSFTYIDNYDGIIDSPSMIESRFLEVKERKNEILDVLNNIEIKGHELSIMSSSFFEKLDGLYDKAFTKNKDREEMKFTLEYLLNITQVERIYNLVKIIDKHKSNLDEKRKKIDLFEKVVNCFFDETDKKIVINSIGNIYVSIKNSSHKVEIDELSSGEKQLVIIIANMVFSRKNDISNIIIDEPEISLHIKWQDMFISALREINSDIQLILATHSPDIIGEYDDYCTSIEKWEK</sequence>
<evidence type="ECO:0000313" key="2">
    <source>
        <dbReference type="EMBL" id="TXX64951.1"/>
    </source>
</evidence>